<reference evidence="3 4" key="2">
    <citation type="submission" date="2020-03" db="EMBL/GenBank/DDBJ databases">
        <title>Kangsaoukella pontilimi gen. nov., sp. nov., a new member of the family Rhodobacteraceae isolated from a tidal mudflat.</title>
        <authorList>
            <person name="Kim I.S."/>
        </authorList>
    </citation>
    <scope>NUCLEOTIDE SEQUENCE [LARGE SCALE GENOMIC DNA]</scope>
    <source>
        <strain evidence="3 4">GH1-50</strain>
    </source>
</reference>
<evidence type="ECO:0000313" key="3">
    <source>
        <dbReference type="EMBL" id="MXQ07935.1"/>
    </source>
</evidence>
<comment type="caution">
    <text evidence="3">The sequence shown here is derived from an EMBL/GenBank/DDBJ whole genome shotgun (WGS) entry which is preliminary data.</text>
</comment>
<gene>
    <name evidence="3" type="ORF">GQ651_08760</name>
</gene>
<evidence type="ECO:0000256" key="2">
    <source>
        <dbReference type="ARBA" id="ARBA00035108"/>
    </source>
</evidence>
<dbReference type="InterPro" id="IPR000638">
    <property type="entry name" value="Gas-vesicle_GvpA-like"/>
</dbReference>
<dbReference type="GO" id="GO:0005198">
    <property type="term" value="F:structural molecule activity"/>
    <property type="evidence" value="ECO:0007669"/>
    <property type="project" value="InterPro"/>
</dbReference>
<evidence type="ECO:0000313" key="4">
    <source>
        <dbReference type="Proteomes" id="UP000480350"/>
    </source>
</evidence>
<proteinExistence type="predicted"/>
<dbReference type="EMBL" id="WUPT01000001">
    <property type="protein sequence ID" value="MXQ07935.1"/>
    <property type="molecule type" value="Genomic_DNA"/>
</dbReference>
<sequence>MAERRPLDMVFATPEDALSARDERLVDLVDGLLDHGVVLHGEVWLTVAGIDLVYLGLSAVLTTADKIQAGPGAA</sequence>
<dbReference type="GO" id="GO:0031411">
    <property type="term" value="C:gas vesicle"/>
    <property type="evidence" value="ECO:0007669"/>
    <property type="project" value="UniProtKB-SubCell"/>
</dbReference>
<dbReference type="AlphaFoldDB" id="A0A7C9MJP6"/>
<accession>A0A7C9MJP6</accession>
<dbReference type="Proteomes" id="UP000480350">
    <property type="component" value="Unassembled WGS sequence"/>
</dbReference>
<keyword evidence="1" id="KW-0304">Gas vesicle</keyword>
<dbReference type="Pfam" id="PF00741">
    <property type="entry name" value="Gas_vesicle"/>
    <property type="match status" value="1"/>
</dbReference>
<keyword evidence="4" id="KW-1185">Reference proteome</keyword>
<dbReference type="GO" id="GO:0012506">
    <property type="term" value="C:vesicle membrane"/>
    <property type="evidence" value="ECO:0007669"/>
    <property type="project" value="InterPro"/>
</dbReference>
<organism evidence="3 4">
    <name type="scientific">Kangsaoukella pontilimi</name>
    <dbReference type="NCBI Taxonomy" id="2691042"/>
    <lineage>
        <taxon>Bacteria</taxon>
        <taxon>Pseudomonadati</taxon>
        <taxon>Pseudomonadota</taxon>
        <taxon>Alphaproteobacteria</taxon>
        <taxon>Rhodobacterales</taxon>
        <taxon>Paracoccaceae</taxon>
        <taxon>Kangsaoukella</taxon>
    </lineage>
</organism>
<name>A0A7C9MJP6_9RHOB</name>
<evidence type="ECO:0000256" key="1">
    <source>
        <dbReference type="ARBA" id="ARBA00022987"/>
    </source>
</evidence>
<dbReference type="RefSeq" id="WP_160763781.1">
    <property type="nucleotide sequence ID" value="NZ_WUPT01000001.1"/>
</dbReference>
<protein>
    <submittedName>
        <fullName evidence="3">Gas vesicle protein</fullName>
    </submittedName>
</protein>
<reference evidence="3 4" key="1">
    <citation type="submission" date="2019-12" db="EMBL/GenBank/DDBJ databases">
        <authorList>
            <person name="Lee S.D."/>
        </authorList>
    </citation>
    <scope>NUCLEOTIDE SEQUENCE [LARGE SCALE GENOMIC DNA]</scope>
    <source>
        <strain evidence="3 4">GH1-50</strain>
    </source>
</reference>
<comment type="subcellular location">
    <subcellularLocation>
        <location evidence="2">Gas vesicle</location>
    </subcellularLocation>
</comment>